<proteinExistence type="predicted"/>
<feature type="chain" id="PRO_5042683393" evidence="1">
    <location>
        <begin position="21"/>
        <end position="869"/>
    </location>
</feature>
<protein>
    <submittedName>
        <fullName evidence="2">Uncharacterized protein</fullName>
    </submittedName>
</protein>
<keyword evidence="1" id="KW-0732">Signal</keyword>
<dbReference type="SUPFAM" id="SSF49464">
    <property type="entry name" value="Carboxypeptidase regulatory domain-like"/>
    <property type="match status" value="1"/>
</dbReference>
<dbReference type="Proteomes" id="UP000583639">
    <property type="component" value="Unassembled WGS sequence"/>
</dbReference>
<dbReference type="InterPro" id="IPR008969">
    <property type="entry name" value="CarboxyPept-like_regulatory"/>
</dbReference>
<dbReference type="EMBL" id="JABDSI010000139">
    <property type="protein sequence ID" value="NMW42821.1"/>
    <property type="molecule type" value="Genomic_DNA"/>
</dbReference>
<dbReference type="SUPFAM" id="SSF56935">
    <property type="entry name" value="Porins"/>
    <property type="match status" value="1"/>
</dbReference>
<reference evidence="2 5" key="2">
    <citation type="submission" date="2020-04" db="EMBL/GenBank/DDBJ databases">
        <title>A novel gut-associated lysogenic phage, Bacteroides phage BV01, alters the host transcriptome and bile acid metabolism in Bacteroides vulgatus.</title>
        <authorList>
            <person name="Campbell D.E."/>
            <person name="Ly L."/>
            <person name="Ridlon J.M."/>
            <person name="Hsiao A."/>
            <person name="Degnan P.H."/>
        </authorList>
    </citation>
    <scope>NUCLEOTIDE SEQUENCE [LARGE SCALE GENOMIC DNA]</scope>
    <source>
        <strain evidence="2 5">VPI-BV8526</strain>
    </source>
</reference>
<evidence type="ECO:0000313" key="5">
    <source>
        <dbReference type="Proteomes" id="UP000583639"/>
    </source>
</evidence>
<feature type="signal peptide" evidence="1">
    <location>
        <begin position="1"/>
        <end position="20"/>
    </location>
</feature>
<dbReference type="EMBL" id="QSTG01000003">
    <property type="protein sequence ID" value="RGM47104.1"/>
    <property type="molecule type" value="Genomic_DNA"/>
</dbReference>
<comment type="caution">
    <text evidence="2">The sequence shown here is derived from an EMBL/GenBank/DDBJ whole genome shotgun (WGS) entry which is preliminary data.</text>
</comment>
<gene>
    <name evidence="3" type="ORF">DXC16_03260</name>
    <name evidence="2" type="ORF">HKQ55_22485</name>
</gene>
<organism evidence="2 5">
    <name type="scientific">Phocaeicola vulgatus</name>
    <name type="common">Bacteroides vulgatus</name>
    <dbReference type="NCBI Taxonomy" id="821"/>
    <lineage>
        <taxon>Bacteria</taxon>
        <taxon>Pseudomonadati</taxon>
        <taxon>Bacteroidota</taxon>
        <taxon>Bacteroidia</taxon>
        <taxon>Bacteroidales</taxon>
        <taxon>Bacteroidaceae</taxon>
        <taxon>Phocaeicola</taxon>
    </lineage>
</organism>
<evidence type="ECO:0000256" key="1">
    <source>
        <dbReference type="SAM" id="SignalP"/>
    </source>
</evidence>
<dbReference type="AlphaFoldDB" id="A0A174MKW3"/>
<name>A0A174MKW3_PHOVU</name>
<evidence type="ECO:0000313" key="3">
    <source>
        <dbReference type="EMBL" id="RGM47104.1"/>
    </source>
</evidence>
<dbReference type="RefSeq" id="WP_057279256.1">
    <property type="nucleotide sequence ID" value="NZ_CP181425.1"/>
</dbReference>
<reference evidence="3 4" key="1">
    <citation type="submission" date="2018-08" db="EMBL/GenBank/DDBJ databases">
        <title>A genome reference for cultivated species of the human gut microbiota.</title>
        <authorList>
            <person name="Zou Y."/>
            <person name="Xue W."/>
            <person name="Luo G."/>
        </authorList>
    </citation>
    <scope>NUCLEOTIDE SEQUENCE [LARGE SCALE GENOMIC DNA]</scope>
    <source>
        <strain evidence="3 4">OM08-13BH</strain>
    </source>
</reference>
<accession>A0A174MKW3</accession>
<evidence type="ECO:0000313" key="4">
    <source>
        <dbReference type="Proteomes" id="UP000261003"/>
    </source>
</evidence>
<evidence type="ECO:0000313" key="2">
    <source>
        <dbReference type="EMBL" id="NMW42821.1"/>
    </source>
</evidence>
<dbReference type="Proteomes" id="UP000261003">
    <property type="component" value="Unassembled WGS sequence"/>
</dbReference>
<sequence>MSKQLILFLLFAMMHYMTVAQNYRVAGTVSDKTNRERLEGVNVLLYVGKEKKLLKFTTTTTEGSFRMMIPDSLTGKGYLQFSFMGYETLRKNIDHEKRWDIYLSQKEMTIKEIIVKAPKVRVQGDTITYDVRLFSKEGDRSIGDVLRRMPGIKTNENGQVSYNGTPINRFYIENSDMLEGQYGLATNNISNKEVGSVEILQNHQPVKALEGIAFSEQAAINLKLKEGAKHRWVGTLKSYAGCSPDEGLWDVQGVFMRFNKKRQSMNTFKTNNIGQDISKELNSFNLNALKNQGRLLADYIETEPPFSMGLSRNRELLNRTYQVTTHHLFKLNNGQDIKVNLVCQRHKEESAKEVESIYYEGQNEEWSLDEQEKSDYTKKSFSGTVTTEMNKPAYNLTERFQVSLDWKDRSISMGGNQINQQDMYTGSKKVMNELFLLKRSGNNFVTFSSYAVFQANPQNLHIQGDNKEVAQTVNPKQLFTENNLGWGIVVGKVIIDFTGNFTGMYKDMSCRLTGLENSNISDRADMSLGYMKLALTPKLTYMTGPFKSVLAFPTNYYLYHYKNFSERALNHDCFSISPSLYSEWHFSSRWNLYVRGNINKQAVNTQLFYLSDILTTYRTLQRGLTTFCHAKTAVITGGIEYKIPLKEFYSRLEFSRSWSIIPYVLSQNVEKGYIFSKFLLDSRQIKRTVISGNLSKGTDWASTTFSLQVGWSKNISHLFRNEKTIQNCLTQLYLKPEIDINPAKWINIQYGLNFSGESLVINDNESKESAYTLNQSLLIRFIPSDKLYFSIKSEYYSNQIKDGNICNFFLTDISLTYKFSDRFSMDFQLVNLFNEREYSYTSFSNEAMRINKRYMIRPGNLLIGACVTF</sequence>